<comment type="caution">
    <text evidence="2">The sequence shown here is derived from an EMBL/GenBank/DDBJ whole genome shotgun (WGS) entry which is preliminary data.</text>
</comment>
<dbReference type="Proteomes" id="UP000191905">
    <property type="component" value="Unassembled WGS sequence"/>
</dbReference>
<dbReference type="EMBL" id="MDET01000023">
    <property type="protein sequence ID" value="OQM74749.1"/>
    <property type="molecule type" value="Genomic_DNA"/>
</dbReference>
<reference evidence="2 3" key="1">
    <citation type="journal article" date="2016" name="Int. J. Syst. Evol. Microbiol.">
        <title>Pseudaminobacter manganicus sp. nov., isolated from sludge of a manganese mine.</title>
        <authorList>
            <person name="Li J."/>
            <person name="Huang J."/>
            <person name="Liao S."/>
            <person name="Wang G."/>
        </authorList>
    </citation>
    <scope>NUCLEOTIDE SEQUENCE [LARGE SCALE GENOMIC DNA]</scope>
    <source>
        <strain evidence="2 3">JH-7</strain>
    </source>
</reference>
<dbReference type="SMART" id="SM00953">
    <property type="entry name" value="RES"/>
    <property type="match status" value="1"/>
</dbReference>
<keyword evidence="3" id="KW-1185">Reference proteome</keyword>
<evidence type="ECO:0000259" key="1">
    <source>
        <dbReference type="SMART" id="SM00953"/>
    </source>
</evidence>
<sequence>MPEQQALTLWRAFVPRWAYLPLSGEGAARFGGRWNPVGQPAIYAARELSTAWAEYNQGFVQHPALIAQFELSGADLVDLTDGAALEELGIDEEIHRCQWRDAMDRGVVPQTHELAERLLAQGRHGVVYPSVMSPGGTCVALWCWNDATAPRLTVIDPEHRLPMTPASWL</sequence>
<dbReference type="AlphaFoldDB" id="A0A1V8RP57"/>
<name>A0A1V8RP57_9HYPH</name>
<gene>
    <name evidence="2" type="ORF">BFN67_03675</name>
</gene>
<evidence type="ECO:0000313" key="2">
    <source>
        <dbReference type="EMBL" id="OQM74749.1"/>
    </source>
</evidence>
<protein>
    <recommendedName>
        <fullName evidence="1">RES domain-containing protein</fullName>
    </recommendedName>
</protein>
<dbReference type="OrthoDB" id="648213at2"/>
<evidence type="ECO:0000313" key="3">
    <source>
        <dbReference type="Proteomes" id="UP000191905"/>
    </source>
</evidence>
<dbReference type="RefSeq" id="WP_080920285.1">
    <property type="nucleotide sequence ID" value="NZ_MDET01000023.1"/>
</dbReference>
<dbReference type="STRING" id="1873176.BFN67_03675"/>
<organism evidence="2 3">
    <name type="scientific">Manganibacter manganicus</name>
    <dbReference type="NCBI Taxonomy" id="1873176"/>
    <lineage>
        <taxon>Bacteria</taxon>
        <taxon>Pseudomonadati</taxon>
        <taxon>Pseudomonadota</taxon>
        <taxon>Alphaproteobacteria</taxon>
        <taxon>Hyphomicrobiales</taxon>
        <taxon>Phyllobacteriaceae</taxon>
        <taxon>Manganibacter</taxon>
    </lineage>
</organism>
<dbReference type="InterPro" id="IPR014914">
    <property type="entry name" value="RES_dom"/>
</dbReference>
<proteinExistence type="predicted"/>
<accession>A0A1V8RP57</accession>
<feature type="domain" description="RES" evidence="1">
    <location>
        <begin position="21"/>
        <end position="156"/>
    </location>
</feature>
<dbReference type="Pfam" id="PF08808">
    <property type="entry name" value="RES"/>
    <property type="match status" value="1"/>
</dbReference>